<dbReference type="AlphaFoldDB" id="A0AA35TL47"/>
<proteinExistence type="predicted"/>
<accession>A0AA35TL47</accession>
<dbReference type="Proteomes" id="UP001174909">
    <property type="component" value="Unassembled WGS sequence"/>
</dbReference>
<organism evidence="1 2">
    <name type="scientific">Geodia barretti</name>
    <name type="common">Barrett's horny sponge</name>
    <dbReference type="NCBI Taxonomy" id="519541"/>
    <lineage>
        <taxon>Eukaryota</taxon>
        <taxon>Metazoa</taxon>
        <taxon>Porifera</taxon>
        <taxon>Demospongiae</taxon>
        <taxon>Heteroscleromorpha</taxon>
        <taxon>Tetractinellida</taxon>
        <taxon>Astrophorina</taxon>
        <taxon>Geodiidae</taxon>
        <taxon>Geodia</taxon>
    </lineage>
</organism>
<reference evidence="1" key="1">
    <citation type="submission" date="2023-03" db="EMBL/GenBank/DDBJ databases">
        <authorList>
            <person name="Steffen K."/>
            <person name="Cardenas P."/>
        </authorList>
    </citation>
    <scope>NUCLEOTIDE SEQUENCE</scope>
</reference>
<gene>
    <name evidence="1" type="ORF">GBAR_LOCUS27352</name>
</gene>
<comment type="caution">
    <text evidence="1">The sequence shown here is derived from an EMBL/GenBank/DDBJ whole genome shotgun (WGS) entry which is preliminary data.</text>
</comment>
<name>A0AA35TL47_GEOBA</name>
<dbReference type="EMBL" id="CASHTH010003811">
    <property type="protein sequence ID" value="CAI8049684.1"/>
    <property type="molecule type" value="Genomic_DNA"/>
</dbReference>
<keyword evidence="2" id="KW-1185">Reference proteome</keyword>
<protein>
    <submittedName>
        <fullName evidence="1">Uncharacterized protein</fullName>
    </submittedName>
</protein>
<evidence type="ECO:0000313" key="2">
    <source>
        <dbReference type="Proteomes" id="UP001174909"/>
    </source>
</evidence>
<evidence type="ECO:0000313" key="1">
    <source>
        <dbReference type="EMBL" id="CAI8049684.1"/>
    </source>
</evidence>
<sequence>MQVIRIFGFNACDVIARIPAVHYLCGTQPLLLHLLHFLGVDIILYV</sequence>